<comment type="catalytic activity">
    <reaction evidence="10">
        <text>guanosine(10) in tRNA + 2 S-adenosyl-L-methionine = N(2)-dimethylguanosine(10) in tRNA + 2 S-adenosyl-L-homocysteine + 2 H(+)</text>
        <dbReference type="Rhea" id="RHEA:43124"/>
        <dbReference type="Rhea" id="RHEA-COMP:10355"/>
        <dbReference type="Rhea" id="RHEA-COMP:10358"/>
        <dbReference type="ChEBI" id="CHEBI:15378"/>
        <dbReference type="ChEBI" id="CHEBI:57856"/>
        <dbReference type="ChEBI" id="CHEBI:59789"/>
        <dbReference type="ChEBI" id="CHEBI:74269"/>
        <dbReference type="ChEBI" id="CHEBI:74513"/>
        <dbReference type="EC" id="2.1.1.213"/>
    </reaction>
</comment>
<evidence type="ECO:0000256" key="5">
    <source>
        <dbReference type="ARBA" id="ARBA00022603"/>
    </source>
</evidence>
<comment type="similarity">
    <text evidence="12">Belongs to the methyltransferase superfamily. Trm-G10 family.</text>
</comment>
<protein>
    <recommendedName>
        <fullName evidence="13">tRNA (guanine(10)-N(2))-dimethyltransferase</fullName>
        <ecNumber evidence="13">2.1.1.213</ecNumber>
    </recommendedName>
    <alternativeName>
        <fullName evidence="14">tRNA:G10 dimethyltransferase</fullName>
    </alternativeName>
</protein>
<comment type="subcellular location">
    <subcellularLocation>
        <location evidence="1">Cytoplasm</location>
    </subcellularLocation>
</comment>
<feature type="region of interest" description="Disordered" evidence="16">
    <location>
        <begin position="1"/>
        <end position="23"/>
    </location>
</feature>
<dbReference type="Proteomes" id="UP000057043">
    <property type="component" value="Unassembled WGS sequence"/>
</dbReference>
<dbReference type="Pfam" id="PF01170">
    <property type="entry name" value="UPF0020"/>
    <property type="match status" value="1"/>
</dbReference>
<keyword evidence="8" id="KW-0819">tRNA processing</keyword>
<evidence type="ECO:0000256" key="11">
    <source>
        <dbReference type="ARBA" id="ARBA00054380"/>
    </source>
</evidence>
<proteinExistence type="inferred from homology"/>
<dbReference type="GO" id="GO:0000049">
    <property type="term" value="F:tRNA binding"/>
    <property type="evidence" value="ECO:0007669"/>
    <property type="project" value="UniProtKB-KW"/>
</dbReference>
<evidence type="ECO:0000256" key="8">
    <source>
        <dbReference type="ARBA" id="ARBA00022694"/>
    </source>
</evidence>
<evidence type="ECO:0000313" key="19">
    <source>
        <dbReference type="Proteomes" id="UP000057043"/>
    </source>
</evidence>
<sequence>MTPRSSTTGRSTATSKSRRSEMETRYAFELSGEHPTIPRSEACALLEVCSSGHGVVSDRERCLVVEARDLNLSGLGARMAMTHRVVEILAETEPTPDGVSIAANELDLPARTYKVRAKRLGKTPLGSDDVERMVGSVLWKRGYKADLKDPEIEIRAIVTEERVFLGQEVARADRAGFRARRPHMKPFFHPGTMLPKLSRALVNLSRVRKGERLLDPFTGTAGFLVEAGLMGIRGLGVDVQEDIVRGAKSNLVGLDGTLIVGDAMRLPLNDDSIDAVVSDAPYGRSALIQAGSRDELLEGSLAELRRVLIPKRRMIYVDDRPVGGSIEDSGFEVVEVHKERVHRGLTRQIFVCR</sequence>
<evidence type="ECO:0000256" key="15">
    <source>
        <dbReference type="PROSITE-ProRule" id="PRU00529"/>
    </source>
</evidence>
<reference evidence="18 19" key="1">
    <citation type="journal article" date="2015" name="MBio">
        <title>Genome-Resolved Metagenomic Analysis Reveals Roles for Candidate Phyla and Other Microbial Community Members in Biogeochemical Transformations in Oil Reservoirs.</title>
        <authorList>
            <person name="Hu P."/>
            <person name="Tom L."/>
            <person name="Singh A."/>
            <person name="Thomas B.C."/>
            <person name="Baker B.J."/>
            <person name="Piceno Y.M."/>
            <person name="Andersen G.L."/>
            <person name="Banfield J.F."/>
        </authorList>
    </citation>
    <scope>NUCLEOTIDE SEQUENCE [LARGE SCALE GENOMIC DNA]</scope>
    <source>
        <strain evidence="18">57_489</strain>
    </source>
</reference>
<dbReference type="PANTHER" id="PTHR14911">
    <property type="entry name" value="THUMP DOMAIN-CONTAINING"/>
    <property type="match status" value="1"/>
</dbReference>
<dbReference type="InterPro" id="IPR004114">
    <property type="entry name" value="THUMP_dom"/>
</dbReference>
<gene>
    <name evidence="18" type="ORF">XD72_1212</name>
</gene>
<keyword evidence="5 18" id="KW-0489">Methyltransferase</keyword>
<organism evidence="18 19">
    <name type="scientific">Methanothrix harundinacea</name>
    <dbReference type="NCBI Taxonomy" id="301375"/>
    <lineage>
        <taxon>Archaea</taxon>
        <taxon>Methanobacteriati</taxon>
        <taxon>Methanobacteriota</taxon>
        <taxon>Stenosarchaea group</taxon>
        <taxon>Methanomicrobia</taxon>
        <taxon>Methanotrichales</taxon>
        <taxon>Methanotrichaceae</taxon>
        <taxon>Methanothrix</taxon>
    </lineage>
</organism>
<dbReference type="PROSITE" id="PS51165">
    <property type="entry name" value="THUMP"/>
    <property type="match status" value="1"/>
</dbReference>
<evidence type="ECO:0000256" key="1">
    <source>
        <dbReference type="ARBA" id="ARBA00004496"/>
    </source>
</evidence>
<keyword evidence="3" id="KW-0963">Cytoplasm</keyword>
<dbReference type="EC" id="2.1.1.213" evidence="13"/>
<evidence type="ECO:0000256" key="2">
    <source>
        <dbReference type="ARBA" id="ARBA00011245"/>
    </source>
</evidence>
<dbReference type="GO" id="GO:0030488">
    <property type="term" value="P:tRNA methylation"/>
    <property type="evidence" value="ECO:0007669"/>
    <property type="project" value="TreeGrafter"/>
</dbReference>
<name>A0A101FTU7_9EURY</name>
<comment type="caution">
    <text evidence="18">The sequence shown here is derived from an EMBL/GenBank/DDBJ whole genome shotgun (WGS) entry which is preliminary data.</text>
</comment>
<dbReference type="SUPFAM" id="SSF53335">
    <property type="entry name" value="S-adenosyl-L-methionine-dependent methyltransferases"/>
    <property type="match status" value="1"/>
</dbReference>
<keyword evidence="6" id="KW-0808">Transferase</keyword>
<dbReference type="FunFam" id="3.40.50.150:FF:000251">
    <property type="entry name" value="Putative RNA methylase"/>
    <property type="match status" value="1"/>
</dbReference>
<keyword evidence="7" id="KW-0949">S-adenosyl-L-methionine</keyword>
<evidence type="ECO:0000256" key="3">
    <source>
        <dbReference type="ARBA" id="ARBA00022490"/>
    </source>
</evidence>
<dbReference type="Gene3D" id="3.40.50.150">
    <property type="entry name" value="Vaccinia Virus protein VP39"/>
    <property type="match status" value="1"/>
</dbReference>
<dbReference type="GO" id="GO:0160101">
    <property type="term" value="F:tRNA (guanine(10)-N2)-dimethyltransferase activity"/>
    <property type="evidence" value="ECO:0007669"/>
    <property type="project" value="UniProtKB-EC"/>
</dbReference>
<dbReference type="GO" id="GO:0005737">
    <property type="term" value="C:cytoplasm"/>
    <property type="evidence" value="ECO:0007669"/>
    <property type="project" value="UniProtKB-SubCell"/>
</dbReference>
<dbReference type="InterPro" id="IPR000241">
    <property type="entry name" value="RlmKL-like_Mtase"/>
</dbReference>
<feature type="domain" description="THUMP" evidence="17">
    <location>
        <begin position="69"/>
        <end position="169"/>
    </location>
</feature>
<evidence type="ECO:0000259" key="17">
    <source>
        <dbReference type="PROSITE" id="PS51165"/>
    </source>
</evidence>
<dbReference type="EMBL" id="LGFT01000026">
    <property type="protein sequence ID" value="KUK44373.1"/>
    <property type="molecule type" value="Genomic_DNA"/>
</dbReference>
<evidence type="ECO:0000256" key="13">
    <source>
        <dbReference type="ARBA" id="ARBA00066936"/>
    </source>
</evidence>
<evidence type="ECO:0000256" key="12">
    <source>
        <dbReference type="ARBA" id="ARBA00061338"/>
    </source>
</evidence>
<feature type="compositionally biased region" description="Low complexity" evidence="16">
    <location>
        <begin position="1"/>
        <end position="15"/>
    </location>
</feature>
<comment type="subunit">
    <text evidence="2">Monomer.</text>
</comment>
<dbReference type="InterPro" id="IPR029063">
    <property type="entry name" value="SAM-dependent_MTases_sf"/>
</dbReference>
<accession>A0A101FTU7</accession>
<dbReference type="Pfam" id="PF02926">
    <property type="entry name" value="THUMP"/>
    <property type="match status" value="1"/>
</dbReference>
<evidence type="ECO:0000256" key="16">
    <source>
        <dbReference type="SAM" id="MobiDB-lite"/>
    </source>
</evidence>
<dbReference type="CDD" id="cd02440">
    <property type="entry name" value="AdoMet_MTases"/>
    <property type="match status" value="1"/>
</dbReference>
<dbReference type="SMART" id="SM00981">
    <property type="entry name" value="THUMP"/>
    <property type="match status" value="1"/>
</dbReference>
<keyword evidence="4" id="KW-0820">tRNA-binding</keyword>
<dbReference type="PANTHER" id="PTHR14911:SF21">
    <property type="entry name" value="N2-METHYLGUANOSINE TRNA METHYLTRANSFERASE"/>
    <property type="match status" value="1"/>
</dbReference>
<comment type="function">
    <text evidence="11">Catalyzes the adenosylmethionine-dependent methylation of the exocyclic amino group (N(2)) of guanosine at position 10 of various tRNAs. Acts via a two-step process that leads to the formation of either N(2)-monomethyl (m(2)G) or N(2)-dimethylguanosine (m(2)(2)G).</text>
</comment>
<evidence type="ECO:0000256" key="4">
    <source>
        <dbReference type="ARBA" id="ARBA00022555"/>
    </source>
</evidence>
<dbReference type="SUPFAM" id="SSF143437">
    <property type="entry name" value="THUMP domain-like"/>
    <property type="match status" value="1"/>
</dbReference>
<evidence type="ECO:0000256" key="6">
    <source>
        <dbReference type="ARBA" id="ARBA00022679"/>
    </source>
</evidence>
<evidence type="ECO:0000256" key="10">
    <source>
        <dbReference type="ARBA" id="ARBA00051883"/>
    </source>
</evidence>
<dbReference type="AlphaFoldDB" id="A0A101FTU7"/>
<evidence type="ECO:0000313" key="18">
    <source>
        <dbReference type="EMBL" id="KUK44373.1"/>
    </source>
</evidence>
<dbReference type="PATRIC" id="fig|301375.7.peg.1042"/>
<keyword evidence="9 15" id="KW-0694">RNA-binding</keyword>
<evidence type="ECO:0000256" key="14">
    <source>
        <dbReference type="ARBA" id="ARBA00082665"/>
    </source>
</evidence>
<dbReference type="Gene3D" id="3.30.2130.30">
    <property type="match status" value="1"/>
</dbReference>
<evidence type="ECO:0000256" key="9">
    <source>
        <dbReference type="ARBA" id="ARBA00022884"/>
    </source>
</evidence>
<evidence type="ECO:0000256" key="7">
    <source>
        <dbReference type="ARBA" id="ARBA00022691"/>
    </source>
</evidence>